<name>A0ABS7MEN3_9SPHN</name>
<dbReference type="PIRSF" id="PIRSF011396">
    <property type="entry name" value="Trp_halogenase"/>
    <property type="match status" value="1"/>
</dbReference>
<evidence type="ECO:0000313" key="1">
    <source>
        <dbReference type="EMBL" id="MBY4636541.1"/>
    </source>
</evidence>
<dbReference type="EMBL" id="JAILXK010000001">
    <property type="protein sequence ID" value="MBY4636541.1"/>
    <property type="molecule type" value="Genomic_DNA"/>
</dbReference>
<dbReference type="InterPro" id="IPR050816">
    <property type="entry name" value="Flavin-dep_Halogenase_NPB"/>
</dbReference>
<dbReference type="RefSeq" id="WP_222135985.1">
    <property type="nucleotide sequence ID" value="NZ_JAILXK010000001.1"/>
</dbReference>
<dbReference type="PROSITE" id="PS51257">
    <property type="entry name" value="PROKAR_LIPOPROTEIN"/>
    <property type="match status" value="1"/>
</dbReference>
<organism evidence="1 2">
    <name type="scientific">Sphingopyxis jiangsuensis</name>
    <dbReference type="NCBI Taxonomy" id="2871171"/>
    <lineage>
        <taxon>Bacteria</taxon>
        <taxon>Pseudomonadati</taxon>
        <taxon>Pseudomonadota</taxon>
        <taxon>Alphaproteobacteria</taxon>
        <taxon>Sphingomonadales</taxon>
        <taxon>Sphingomonadaceae</taxon>
        <taxon>Sphingopyxis</taxon>
    </lineage>
</organism>
<sequence>MKPKRIIIIGGGTAGWMAAACLTRFLPAGWTVALVESDAIGTVGVGEATIPQIRLFNQALGIDEDEFLTATQGTIKLGIEFSDWTRPGHRYMHAFGAIGRGLGLLEFQHYWLRARAAGVAGELGAYSLNEHAARARRMQRGTLRSSPHLAEMPYAFHFDAGLYAAYLRRRAEAARAQRIEGKVADVRLDGEGGNVAGVTLDDGRQVDGDLFIDCSGFRGLLIEGALATGYDDWSHWLINDRAIAVPCAHGDTPQLPLTGATARDAGWQWRIPLRHRIGNGYVYSSHHIADEDAERILLAHLDGAPQAEPNRLRFLSGKRRKLWNRNVVALGLASGFMEPLESTSIHLVQSGISRLLKMLPTGAADPAVAAEYNRQSDFEWERIRDFIILHFKATERRDTPYWQDRAAMPIPDTLAAKIEQFRAQGLIFREHEELFTESGWLQVLVGQGIEPRAWHPLANGIGEADLAKYMAGISLMIEREVAAMQSYDDFLAATRPAAGVAA</sequence>
<accession>A0ABS7MEN3</accession>
<dbReference type="Gene3D" id="3.50.50.60">
    <property type="entry name" value="FAD/NAD(P)-binding domain"/>
    <property type="match status" value="1"/>
</dbReference>
<comment type="caution">
    <text evidence="1">The sequence shown here is derived from an EMBL/GenBank/DDBJ whole genome shotgun (WGS) entry which is preliminary data.</text>
</comment>
<dbReference type="Pfam" id="PF04820">
    <property type="entry name" value="Trp_halogenase"/>
    <property type="match status" value="1"/>
</dbReference>
<keyword evidence="2" id="KW-1185">Reference proteome</keyword>
<dbReference type="InterPro" id="IPR006905">
    <property type="entry name" value="Flavin_halogenase"/>
</dbReference>
<dbReference type="InterPro" id="IPR033856">
    <property type="entry name" value="Trp_halogen"/>
</dbReference>
<protein>
    <submittedName>
        <fullName evidence="1">Tryptophan 7-halogenase</fullName>
    </submittedName>
</protein>
<reference evidence="1" key="1">
    <citation type="submission" date="2021-08" db="EMBL/GenBank/DDBJ databases">
        <title>Sphingopyxis panaciterrulae sp. nov., isolated from the surface water of the Yellow Sea.</title>
        <authorList>
            <person name="Gao Z."/>
            <person name="Zhang D."/>
            <person name="Zhang A."/>
        </authorList>
    </citation>
    <scope>NUCLEOTIDE SEQUENCE</scope>
    <source>
        <strain evidence="1">XHP0097</strain>
    </source>
</reference>
<evidence type="ECO:0000313" key="2">
    <source>
        <dbReference type="Proteomes" id="UP001166571"/>
    </source>
</evidence>
<proteinExistence type="predicted"/>
<dbReference type="PANTHER" id="PTHR43747:SF4">
    <property type="entry name" value="FLAVIN-DEPENDENT TRYPTOPHAN HALOGENASE"/>
    <property type="match status" value="1"/>
</dbReference>
<dbReference type="PANTHER" id="PTHR43747">
    <property type="entry name" value="FAD-BINDING PROTEIN"/>
    <property type="match status" value="1"/>
</dbReference>
<dbReference type="SUPFAM" id="SSF51905">
    <property type="entry name" value="FAD/NAD(P)-binding domain"/>
    <property type="match status" value="1"/>
</dbReference>
<gene>
    <name evidence="1" type="ORF">K5P26_05235</name>
</gene>
<dbReference type="Proteomes" id="UP001166571">
    <property type="component" value="Unassembled WGS sequence"/>
</dbReference>
<dbReference type="InterPro" id="IPR036188">
    <property type="entry name" value="FAD/NAD-bd_sf"/>
</dbReference>